<evidence type="ECO:0000259" key="13">
    <source>
        <dbReference type="PROSITE" id="PS51192"/>
    </source>
</evidence>
<dbReference type="GO" id="GO:0043590">
    <property type="term" value="C:bacterial nucleoid"/>
    <property type="evidence" value="ECO:0007669"/>
    <property type="project" value="TreeGrafter"/>
</dbReference>
<dbReference type="InterPro" id="IPR011545">
    <property type="entry name" value="DEAD/DEAH_box_helicase_dom"/>
</dbReference>
<name>A0A2M9CK35_9MICO</name>
<keyword evidence="7" id="KW-0238">DNA-binding</keyword>
<dbReference type="InterPro" id="IPR032284">
    <property type="entry name" value="RecQ_Zn-bd"/>
</dbReference>
<dbReference type="GO" id="GO:0005737">
    <property type="term" value="C:cytoplasm"/>
    <property type="evidence" value="ECO:0007669"/>
    <property type="project" value="TreeGrafter"/>
</dbReference>
<evidence type="ECO:0000256" key="3">
    <source>
        <dbReference type="ARBA" id="ARBA00022741"/>
    </source>
</evidence>
<keyword evidence="6" id="KW-0067">ATP-binding</keyword>
<dbReference type="Proteomes" id="UP000228758">
    <property type="component" value="Unassembled WGS sequence"/>
</dbReference>
<evidence type="ECO:0000256" key="9">
    <source>
        <dbReference type="ARBA" id="ARBA00034617"/>
    </source>
</evidence>
<reference evidence="15 16" key="1">
    <citation type="submission" date="2017-11" db="EMBL/GenBank/DDBJ databases">
        <title>Genomic Encyclopedia of Archaeal and Bacterial Type Strains, Phase II (KMG-II): From Individual Species to Whole Genera.</title>
        <authorList>
            <person name="Goeker M."/>
        </authorList>
    </citation>
    <scope>NUCLEOTIDE SEQUENCE [LARGE SCALE GENOMIC DNA]</scope>
    <source>
        <strain evidence="15 16">DSM 27393</strain>
    </source>
</reference>
<evidence type="ECO:0000256" key="5">
    <source>
        <dbReference type="ARBA" id="ARBA00022806"/>
    </source>
</evidence>
<proteinExistence type="inferred from homology"/>
<dbReference type="Gene3D" id="1.10.10.10">
    <property type="entry name" value="Winged helix-like DNA-binding domain superfamily/Winged helix DNA-binding domain"/>
    <property type="match status" value="1"/>
</dbReference>
<feature type="domain" description="Helicase ATP-binding" evidence="13">
    <location>
        <begin position="51"/>
        <end position="221"/>
    </location>
</feature>
<dbReference type="GO" id="GO:0006281">
    <property type="term" value="P:DNA repair"/>
    <property type="evidence" value="ECO:0007669"/>
    <property type="project" value="TreeGrafter"/>
</dbReference>
<evidence type="ECO:0000256" key="8">
    <source>
        <dbReference type="ARBA" id="ARBA00023235"/>
    </source>
</evidence>
<dbReference type="InterPro" id="IPR001650">
    <property type="entry name" value="Helicase_C-like"/>
</dbReference>
<dbReference type="InterPro" id="IPR014001">
    <property type="entry name" value="Helicase_ATP-bd"/>
</dbReference>
<dbReference type="InterPro" id="IPR027417">
    <property type="entry name" value="P-loop_NTPase"/>
</dbReference>
<evidence type="ECO:0000313" key="15">
    <source>
        <dbReference type="EMBL" id="PJJ72257.1"/>
    </source>
</evidence>
<evidence type="ECO:0000256" key="2">
    <source>
        <dbReference type="ARBA" id="ARBA00022723"/>
    </source>
</evidence>
<comment type="catalytic activity">
    <reaction evidence="9">
        <text>Couples ATP hydrolysis with the unwinding of duplex DNA by translocating in the 3'-5' direction.</text>
        <dbReference type="EC" id="5.6.2.4"/>
    </reaction>
</comment>
<evidence type="ECO:0000256" key="11">
    <source>
        <dbReference type="ARBA" id="ARBA00044535"/>
    </source>
</evidence>
<keyword evidence="16" id="KW-1185">Reference proteome</keyword>
<evidence type="ECO:0000256" key="7">
    <source>
        <dbReference type="ARBA" id="ARBA00023125"/>
    </source>
</evidence>
<organism evidence="15 16">
    <name type="scientific">Diaminobutyricimonas aerilata</name>
    <dbReference type="NCBI Taxonomy" id="1162967"/>
    <lineage>
        <taxon>Bacteria</taxon>
        <taxon>Bacillati</taxon>
        <taxon>Actinomycetota</taxon>
        <taxon>Actinomycetes</taxon>
        <taxon>Micrococcales</taxon>
        <taxon>Microbacteriaceae</taxon>
        <taxon>Diaminobutyricimonas</taxon>
    </lineage>
</organism>
<dbReference type="InterPro" id="IPR036388">
    <property type="entry name" value="WH-like_DNA-bd_sf"/>
</dbReference>
<dbReference type="GO" id="GO:0005524">
    <property type="term" value="F:ATP binding"/>
    <property type="evidence" value="ECO:0007669"/>
    <property type="project" value="UniProtKB-KW"/>
</dbReference>
<dbReference type="CDD" id="cd17920">
    <property type="entry name" value="DEXHc_RecQ"/>
    <property type="match status" value="1"/>
</dbReference>
<dbReference type="SMART" id="SM00490">
    <property type="entry name" value="HELICc"/>
    <property type="match status" value="1"/>
</dbReference>
<evidence type="ECO:0000256" key="4">
    <source>
        <dbReference type="ARBA" id="ARBA00022801"/>
    </source>
</evidence>
<keyword evidence="5 15" id="KW-0347">Helicase</keyword>
<dbReference type="Pfam" id="PF00270">
    <property type="entry name" value="DEAD"/>
    <property type="match status" value="1"/>
</dbReference>
<dbReference type="Pfam" id="PF12073">
    <property type="entry name" value="DUF3553"/>
    <property type="match status" value="1"/>
</dbReference>
<dbReference type="Pfam" id="PF16124">
    <property type="entry name" value="RecQ_Zn_bind"/>
    <property type="match status" value="1"/>
</dbReference>
<dbReference type="SMART" id="SM00487">
    <property type="entry name" value="DEXDc"/>
    <property type="match status" value="1"/>
</dbReference>
<evidence type="ECO:0000256" key="10">
    <source>
        <dbReference type="ARBA" id="ARBA00034808"/>
    </source>
</evidence>
<dbReference type="GO" id="GO:0030894">
    <property type="term" value="C:replisome"/>
    <property type="evidence" value="ECO:0007669"/>
    <property type="project" value="TreeGrafter"/>
</dbReference>
<dbReference type="Pfam" id="PF00271">
    <property type="entry name" value="Helicase_C"/>
    <property type="match status" value="1"/>
</dbReference>
<evidence type="ECO:0000256" key="12">
    <source>
        <dbReference type="ARBA" id="ARBA00044550"/>
    </source>
</evidence>
<feature type="domain" description="Helicase C-terminal" evidence="14">
    <location>
        <begin position="248"/>
        <end position="402"/>
    </location>
</feature>
<dbReference type="AlphaFoldDB" id="A0A2M9CK35"/>
<evidence type="ECO:0000259" key="14">
    <source>
        <dbReference type="PROSITE" id="PS51194"/>
    </source>
</evidence>
<dbReference type="EMBL" id="PGFF01000001">
    <property type="protein sequence ID" value="PJJ72257.1"/>
    <property type="molecule type" value="Genomic_DNA"/>
</dbReference>
<dbReference type="GO" id="GO:0009378">
    <property type="term" value="F:four-way junction helicase activity"/>
    <property type="evidence" value="ECO:0007669"/>
    <property type="project" value="TreeGrafter"/>
</dbReference>
<dbReference type="GO" id="GO:0006310">
    <property type="term" value="P:DNA recombination"/>
    <property type="evidence" value="ECO:0007669"/>
    <property type="project" value="InterPro"/>
</dbReference>
<dbReference type="GO" id="GO:0043138">
    <property type="term" value="F:3'-5' DNA helicase activity"/>
    <property type="evidence" value="ECO:0007669"/>
    <property type="project" value="UniProtKB-EC"/>
</dbReference>
<dbReference type="Gene3D" id="3.40.50.300">
    <property type="entry name" value="P-loop containing nucleotide triphosphate hydrolases"/>
    <property type="match status" value="2"/>
</dbReference>
<dbReference type="PROSITE" id="PS51194">
    <property type="entry name" value="HELICASE_CTER"/>
    <property type="match status" value="1"/>
</dbReference>
<dbReference type="PANTHER" id="PTHR13710">
    <property type="entry name" value="DNA HELICASE RECQ FAMILY MEMBER"/>
    <property type="match status" value="1"/>
</dbReference>
<dbReference type="PANTHER" id="PTHR13710:SF105">
    <property type="entry name" value="ATP-DEPENDENT DNA HELICASE Q1"/>
    <property type="match status" value="1"/>
</dbReference>
<dbReference type="EC" id="5.6.2.4" evidence="10"/>
<protein>
    <recommendedName>
        <fullName evidence="11">ATP-dependent DNA helicase RecQ</fullName>
        <ecNumber evidence="10">5.6.2.4</ecNumber>
    </recommendedName>
    <alternativeName>
        <fullName evidence="12">DNA 3'-5' helicase RecQ</fullName>
    </alternativeName>
</protein>
<dbReference type="InterPro" id="IPR004589">
    <property type="entry name" value="DNA_helicase_ATP-dep_RecQ"/>
</dbReference>
<comment type="caution">
    <text evidence="15">The sequence shown here is derived from an EMBL/GenBank/DDBJ whole genome shotgun (WGS) entry which is preliminary data.</text>
</comment>
<dbReference type="PROSITE" id="PS51192">
    <property type="entry name" value="HELICASE_ATP_BIND_1"/>
    <property type="match status" value="1"/>
</dbReference>
<comment type="similarity">
    <text evidence="1">Belongs to the helicase family. RecQ subfamily.</text>
</comment>
<keyword evidence="8" id="KW-0413">Isomerase</keyword>
<keyword evidence="4" id="KW-0378">Hydrolase</keyword>
<dbReference type="GO" id="GO:0016787">
    <property type="term" value="F:hydrolase activity"/>
    <property type="evidence" value="ECO:0007669"/>
    <property type="project" value="UniProtKB-KW"/>
</dbReference>
<sequence length="562" mass="61741">MSTVHGSTVMVAADGRARMARRTASRGDRIDEAARVRWGWDRLRPPQREAIEAALEGRDVLAVMPTGSGKSAIYQVAATLVPGITVVVSPLIALQQDQLAGIEDAPDAPRATVINSHVPAGRLEESWRDIEAGEIEYVLLAPEQLVKEDVLARLKRAEVSLLAIDEAHCVSVWGHDFRPDYLELGTARRALGNPPVIALTATGSAPVRDDIIARLGMNDPLVIATGFDRRNIRLSVERHTTASESRQAVLDDIVALPKPGLLYVATRADTTRYAEALEELGITALGYHGGMSARDRKRAHERFRDDEVEVVVATAAFGMGIDKPNVRFVVHAAVPDSLDAYYQEVGRSGRDGQDAQARLHYRPEDLGLRRFFAAKNPSAGQLRRVIGTLQYADAVVSVADLAERLELTRRRVGGLLDLVEQAGRLRRSARGVRLRAGADVEEVVAEAIAAAEQRERIDGSRIEMMRGYAETDRCRREVLLAYFGEEFTPPCDRCDVCERGSGPEHHEADGPFAVQSAVRHALWGDGTVMSTEDDRITVYFEAEGYKVLSLDAIEEHDLLEQV</sequence>
<dbReference type="SUPFAM" id="SSF52540">
    <property type="entry name" value="P-loop containing nucleoside triphosphate hydrolases"/>
    <property type="match status" value="1"/>
</dbReference>
<dbReference type="InterPro" id="IPR021938">
    <property type="entry name" value="DUF3553"/>
</dbReference>
<evidence type="ECO:0000256" key="6">
    <source>
        <dbReference type="ARBA" id="ARBA00022840"/>
    </source>
</evidence>
<accession>A0A2M9CK35</accession>
<keyword evidence="3" id="KW-0547">Nucleotide-binding</keyword>
<evidence type="ECO:0000313" key="16">
    <source>
        <dbReference type="Proteomes" id="UP000228758"/>
    </source>
</evidence>
<dbReference type="GO" id="GO:0046872">
    <property type="term" value="F:metal ion binding"/>
    <property type="evidence" value="ECO:0007669"/>
    <property type="project" value="UniProtKB-KW"/>
</dbReference>
<evidence type="ECO:0000256" key="1">
    <source>
        <dbReference type="ARBA" id="ARBA00005446"/>
    </source>
</evidence>
<gene>
    <name evidence="15" type="ORF">CLV46_1824</name>
</gene>
<keyword evidence="2" id="KW-0479">Metal-binding</keyword>
<dbReference type="NCBIfam" id="TIGR00614">
    <property type="entry name" value="recQ_fam"/>
    <property type="match status" value="1"/>
</dbReference>
<dbReference type="GO" id="GO:0003677">
    <property type="term" value="F:DNA binding"/>
    <property type="evidence" value="ECO:0007669"/>
    <property type="project" value="UniProtKB-KW"/>
</dbReference>